<name>A0A7J6W0H3_THATH</name>
<proteinExistence type="predicted"/>
<gene>
    <name evidence="1" type="ORF">FRX31_019515</name>
</gene>
<comment type="caution">
    <text evidence="1">The sequence shown here is derived from an EMBL/GenBank/DDBJ whole genome shotgun (WGS) entry which is preliminary data.</text>
</comment>
<keyword evidence="2" id="KW-1185">Reference proteome</keyword>
<organism evidence="1 2">
    <name type="scientific">Thalictrum thalictroides</name>
    <name type="common">Rue-anemone</name>
    <name type="synonym">Anemone thalictroides</name>
    <dbReference type="NCBI Taxonomy" id="46969"/>
    <lineage>
        <taxon>Eukaryota</taxon>
        <taxon>Viridiplantae</taxon>
        <taxon>Streptophyta</taxon>
        <taxon>Embryophyta</taxon>
        <taxon>Tracheophyta</taxon>
        <taxon>Spermatophyta</taxon>
        <taxon>Magnoliopsida</taxon>
        <taxon>Ranunculales</taxon>
        <taxon>Ranunculaceae</taxon>
        <taxon>Thalictroideae</taxon>
        <taxon>Thalictrum</taxon>
    </lineage>
</organism>
<reference evidence="1 2" key="1">
    <citation type="submission" date="2020-06" db="EMBL/GenBank/DDBJ databases">
        <title>Transcriptomic and genomic resources for Thalictrum thalictroides and T. hernandezii: Facilitating candidate gene discovery in an emerging model plant lineage.</title>
        <authorList>
            <person name="Arias T."/>
            <person name="Riano-Pachon D.M."/>
            <person name="Di Stilio V.S."/>
        </authorList>
    </citation>
    <scope>NUCLEOTIDE SEQUENCE [LARGE SCALE GENOMIC DNA]</scope>
    <source>
        <strain evidence="2">cv. WT478/WT964</strain>
        <tissue evidence="1">Leaves</tissue>
    </source>
</reference>
<feature type="non-terminal residue" evidence="1">
    <location>
        <position position="69"/>
    </location>
</feature>
<dbReference type="AlphaFoldDB" id="A0A7J6W0H3"/>
<dbReference type="Proteomes" id="UP000554482">
    <property type="component" value="Unassembled WGS sequence"/>
</dbReference>
<dbReference type="EMBL" id="JABWDY010023462">
    <property type="protein sequence ID" value="KAF5190899.1"/>
    <property type="molecule type" value="Genomic_DNA"/>
</dbReference>
<evidence type="ECO:0000313" key="1">
    <source>
        <dbReference type="EMBL" id="KAF5190899.1"/>
    </source>
</evidence>
<accession>A0A7J6W0H3</accession>
<evidence type="ECO:0000313" key="2">
    <source>
        <dbReference type="Proteomes" id="UP000554482"/>
    </source>
</evidence>
<sequence length="69" mass="7773">EFDKTCHPQKGISPSSSNQTNFINTTFESNYRQTGQSTGVKVKILVGKYIIHINYFNLNYSSLSIVSLI</sequence>
<protein>
    <submittedName>
        <fullName evidence="1">Uncharacterized protein</fullName>
    </submittedName>
</protein>